<dbReference type="PANTHER" id="PTHR34820:SF4">
    <property type="entry name" value="INNER MEMBRANE PROTEIN YEBZ"/>
    <property type="match status" value="1"/>
</dbReference>
<dbReference type="GO" id="GO:0030313">
    <property type="term" value="C:cell envelope"/>
    <property type="evidence" value="ECO:0007669"/>
    <property type="project" value="UniProtKB-SubCell"/>
</dbReference>
<dbReference type="GO" id="GO:0006825">
    <property type="term" value="P:copper ion transport"/>
    <property type="evidence" value="ECO:0007669"/>
    <property type="project" value="InterPro"/>
</dbReference>
<evidence type="ECO:0000256" key="4">
    <source>
        <dbReference type="ARBA" id="ARBA00023008"/>
    </source>
</evidence>
<comment type="caution">
    <text evidence="7">The sequence shown here is derived from an EMBL/GenBank/DDBJ whole genome shotgun (WGS) entry which is preliminary data.</text>
</comment>
<dbReference type="InterPro" id="IPR014755">
    <property type="entry name" value="Cu-Rt/internalin_Ig-like"/>
</dbReference>
<gene>
    <name evidence="7" type="ORF">ACMU_07590</name>
</gene>
<feature type="chain" id="PRO_5001564468" evidence="5">
    <location>
        <begin position="20"/>
        <end position="113"/>
    </location>
</feature>
<evidence type="ECO:0000313" key="7">
    <source>
        <dbReference type="EMBL" id="KAJ56793.1"/>
    </source>
</evidence>
<dbReference type="InterPro" id="IPR007348">
    <property type="entry name" value="CopC_dom"/>
</dbReference>
<proteinExistence type="predicted"/>
<evidence type="ECO:0000256" key="3">
    <source>
        <dbReference type="ARBA" id="ARBA00022729"/>
    </source>
</evidence>
<evidence type="ECO:0000256" key="2">
    <source>
        <dbReference type="ARBA" id="ARBA00022723"/>
    </source>
</evidence>
<dbReference type="GO" id="GO:0046688">
    <property type="term" value="P:response to copper ion"/>
    <property type="evidence" value="ECO:0007669"/>
    <property type="project" value="InterPro"/>
</dbReference>
<feature type="signal peptide" evidence="5">
    <location>
        <begin position="1"/>
        <end position="19"/>
    </location>
</feature>
<accession>A0A037ZL21</accession>
<dbReference type="SUPFAM" id="SSF81296">
    <property type="entry name" value="E set domains"/>
    <property type="match status" value="1"/>
</dbReference>
<comment type="subcellular location">
    <subcellularLocation>
        <location evidence="1">Cell envelope</location>
    </subcellularLocation>
</comment>
<dbReference type="InterPro" id="IPR032694">
    <property type="entry name" value="CopC/D"/>
</dbReference>
<feature type="domain" description="CopC" evidence="6">
    <location>
        <begin position="20"/>
        <end position="112"/>
    </location>
</feature>
<name>A0A037ZL21_9RHOB</name>
<keyword evidence="3 5" id="KW-0732">Signal</keyword>
<organism evidence="7 8">
    <name type="scientific">Actibacterium mucosum KCTC 23349</name>
    <dbReference type="NCBI Taxonomy" id="1454373"/>
    <lineage>
        <taxon>Bacteria</taxon>
        <taxon>Pseudomonadati</taxon>
        <taxon>Pseudomonadota</taxon>
        <taxon>Alphaproteobacteria</taxon>
        <taxon>Rhodobacterales</taxon>
        <taxon>Roseobacteraceae</taxon>
        <taxon>Actibacterium</taxon>
    </lineage>
</organism>
<dbReference type="PANTHER" id="PTHR34820">
    <property type="entry name" value="INNER MEMBRANE PROTEIN YEBZ"/>
    <property type="match status" value="1"/>
</dbReference>
<dbReference type="OrthoDB" id="9796814at2"/>
<keyword evidence="4" id="KW-0186">Copper</keyword>
<protein>
    <submittedName>
        <fullName evidence="7">Copper resistance protein CopC</fullName>
    </submittedName>
</protein>
<evidence type="ECO:0000259" key="6">
    <source>
        <dbReference type="Pfam" id="PF04234"/>
    </source>
</evidence>
<dbReference type="Gene3D" id="2.60.40.1220">
    <property type="match status" value="1"/>
</dbReference>
<dbReference type="GO" id="GO:0042597">
    <property type="term" value="C:periplasmic space"/>
    <property type="evidence" value="ECO:0007669"/>
    <property type="project" value="InterPro"/>
</dbReference>
<dbReference type="AlphaFoldDB" id="A0A037ZL21"/>
<keyword evidence="8" id="KW-1185">Reference proteome</keyword>
<dbReference type="InterPro" id="IPR014756">
    <property type="entry name" value="Ig_E-set"/>
</dbReference>
<dbReference type="GO" id="GO:0005886">
    <property type="term" value="C:plasma membrane"/>
    <property type="evidence" value="ECO:0007669"/>
    <property type="project" value="TreeGrafter"/>
</dbReference>
<dbReference type="EMBL" id="JFKE01000002">
    <property type="protein sequence ID" value="KAJ56793.1"/>
    <property type="molecule type" value="Genomic_DNA"/>
</dbReference>
<dbReference type="Proteomes" id="UP000026249">
    <property type="component" value="Unassembled WGS sequence"/>
</dbReference>
<dbReference type="Pfam" id="PF04234">
    <property type="entry name" value="CopC"/>
    <property type="match status" value="1"/>
</dbReference>
<dbReference type="GO" id="GO:0005507">
    <property type="term" value="F:copper ion binding"/>
    <property type="evidence" value="ECO:0007669"/>
    <property type="project" value="InterPro"/>
</dbReference>
<keyword evidence="2" id="KW-0479">Metal-binding</keyword>
<sequence length="113" mass="12297">MKKLATLALVSTLATGAFAHSRVDTTTPENGAVIADVPTEISFNFAADIRLTRVDMTHQDHPSVRLDLGDQTSFDRVFTLPLQGMGEGTYRIEWRGLGVDGHAMQGAFTFTVD</sequence>
<evidence type="ECO:0000256" key="5">
    <source>
        <dbReference type="SAM" id="SignalP"/>
    </source>
</evidence>
<evidence type="ECO:0000313" key="8">
    <source>
        <dbReference type="Proteomes" id="UP000026249"/>
    </source>
</evidence>
<reference evidence="7 8" key="1">
    <citation type="submission" date="2014-03" db="EMBL/GenBank/DDBJ databases">
        <title>Draft Genome Sequence of Actibacterium mucosum KCTC 23349, a Marine Alphaproteobacterium with Complex Ionic Requirements Isolated from Mediterranean Seawater at Malvarrosa Beach, Valencia, Spain.</title>
        <authorList>
            <person name="Arahal D.R."/>
            <person name="Shao Z."/>
            <person name="Lai Q."/>
            <person name="Pujalte M.J."/>
        </authorList>
    </citation>
    <scope>NUCLEOTIDE SEQUENCE [LARGE SCALE GENOMIC DNA]</scope>
    <source>
        <strain evidence="7 8">KCTC 23349</strain>
    </source>
</reference>
<dbReference type="RefSeq" id="WP_035257142.1">
    <property type="nucleotide sequence ID" value="NZ_JFKE01000002.1"/>
</dbReference>
<dbReference type="STRING" id="1454373.ACMU_07590"/>
<evidence type="ECO:0000256" key="1">
    <source>
        <dbReference type="ARBA" id="ARBA00004196"/>
    </source>
</evidence>